<reference evidence="1 2" key="1">
    <citation type="submission" date="2018-10" db="EMBL/GenBank/DDBJ databases">
        <title>Sequencing the genomes of 1000 actinobacteria strains.</title>
        <authorList>
            <person name="Klenk H.-P."/>
        </authorList>
    </citation>
    <scope>NUCLEOTIDE SEQUENCE [LARGE SCALE GENOMIC DNA]</scope>
    <source>
        <strain evidence="1 2">DSM 44267</strain>
    </source>
</reference>
<dbReference type="InterPro" id="IPR036412">
    <property type="entry name" value="HAD-like_sf"/>
</dbReference>
<keyword evidence="2" id="KW-1185">Reference proteome</keyword>
<name>A0A495XRY2_9MICO</name>
<accession>A0A495XRY2</accession>
<dbReference type="InterPro" id="IPR050155">
    <property type="entry name" value="HAD-like_hydrolase_sf"/>
</dbReference>
<dbReference type="NCBIfam" id="TIGR01509">
    <property type="entry name" value="HAD-SF-IA-v3"/>
    <property type="match status" value="1"/>
</dbReference>
<dbReference type="InterPro" id="IPR006439">
    <property type="entry name" value="HAD-SF_hydro_IA"/>
</dbReference>
<dbReference type="AlphaFoldDB" id="A0A495XRY2"/>
<dbReference type="RefSeq" id="WP_245963379.1">
    <property type="nucleotide sequence ID" value="NZ_RBXT01000001.1"/>
</dbReference>
<dbReference type="GO" id="GO:0006281">
    <property type="term" value="P:DNA repair"/>
    <property type="evidence" value="ECO:0007669"/>
    <property type="project" value="TreeGrafter"/>
</dbReference>
<dbReference type="SFLD" id="SFLDS00003">
    <property type="entry name" value="Haloacid_Dehalogenase"/>
    <property type="match status" value="1"/>
</dbReference>
<dbReference type="SFLD" id="SFLDG01135">
    <property type="entry name" value="C1.5.6:_HAD__Beta-PGM__Phospha"/>
    <property type="match status" value="1"/>
</dbReference>
<organism evidence="1 2">
    <name type="scientific">Terracoccus luteus</name>
    <dbReference type="NCBI Taxonomy" id="53356"/>
    <lineage>
        <taxon>Bacteria</taxon>
        <taxon>Bacillati</taxon>
        <taxon>Actinomycetota</taxon>
        <taxon>Actinomycetes</taxon>
        <taxon>Micrococcales</taxon>
        <taxon>Intrasporangiaceae</taxon>
        <taxon>Terracoccus</taxon>
    </lineage>
</organism>
<evidence type="ECO:0000313" key="1">
    <source>
        <dbReference type="EMBL" id="RKT76877.1"/>
    </source>
</evidence>
<dbReference type="PANTHER" id="PTHR43434">
    <property type="entry name" value="PHOSPHOGLYCOLATE PHOSPHATASE"/>
    <property type="match status" value="1"/>
</dbReference>
<dbReference type="SUPFAM" id="SSF56784">
    <property type="entry name" value="HAD-like"/>
    <property type="match status" value="1"/>
</dbReference>
<dbReference type="Gene3D" id="3.40.50.1000">
    <property type="entry name" value="HAD superfamily/HAD-like"/>
    <property type="match status" value="1"/>
</dbReference>
<dbReference type="EMBL" id="RBXT01000001">
    <property type="protein sequence ID" value="RKT76877.1"/>
    <property type="molecule type" value="Genomic_DNA"/>
</dbReference>
<dbReference type="Gene3D" id="1.10.150.240">
    <property type="entry name" value="Putative phosphatase, domain 2"/>
    <property type="match status" value="1"/>
</dbReference>
<dbReference type="InterPro" id="IPR023214">
    <property type="entry name" value="HAD_sf"/>
</dbReference>
<dbReference type="SFLD" id="SFLDG01129">
    <property type="entry name" value="C1.5:_HAD__Beta-PGM__Phosphata"/>
    <property type="match status" value="1"/>
</dbReference>
<dbReference type="InterPro" id="IPR041492">
    <property type="entry name" value="HAD_2"/>
</dbReference>
<proteinExistence type="predicted"/>
<dbReference type="Pfam" id="PF13419">
    <property type="entry name" value="HAD_2"/>
    <property type="match status" value="1"/>
</dbReference>
<dbReference type="PANTHER" id="PTHR43434:SF1">
    <property type="entry name" value="PHOSPHOGLYCOLATE PHOSPHATASE"/>
    <property type="match status" value="1"/>
</dbReference>
<dbReference type="NCBIfam" id="TIGR01662">
    <property type="entry name" value="HAD-SF-IIIA"/>
    <property type="match status" value="1"/>
</dbReference>
<dbReference type="NCBIfam" id="TIGR01549">
    <property type="entry name" value="HAD-SF-IA-v1"/>
    <property type="match status" value="1"/>
</dbReference>
<gene>
    <name evidence="1" type="ORF">DFJ68_0279</name>
</gene>
<sequence>MTESAPTPSVRDAEGVAGAEGRRPRWPVAVFDLDGTLADTIGLIVASYQHAFRTVVGREEDEAVIRSWIGRPLIQAFADHSPEHADALYATYLRWNTDNTERLIAGFDGAREVLADLRAAGVRVAVATSKRTESARQAMAILGLDEHVEVLVAMEDTERHKPDPTPLLLALERLRHSDPADAVYVGDAVVDVLAGKAAGMSTVAVTWGAGVRDALDGIRPTEVVTTTAQLRDVLLPAG</sequence>
<comment type="caution">
    <text evidence="1">The sequence shown here is derived from an EMBL/GenBank/DDBJ whole genome shotgun (WGS) entry which is preliminary data.</text>
</comment>
<dbReference type="Proteomes" id="UP000278440">
    <property type="component" value="Unassembled WGS sequence"/>
</dbReference>
<dbReference type="PRINTS" id="PR00413">
    <property type="entry name" value="HADHALOGNASE"/>
</dbReference>
<protein>
    <submittedName>
        <fullName evidence="1">Pyrophosphatase PpaX</fullName>
    </submittedName>
</protein>
<evidence type="ECO:0000313" key="2">
    <source>
        <dbReference type="Proteomes" id="UP000278440"/>
    </source>
</evidence>
<dbReference type="InterPro" id="IPR006549">
    <property type="entry name" value="HAD-SF_hydro_IIIA"/>
</dbReference>
<dbReference type="InterPro" id="IPR023198">
    <property type="entry name" value="PGP-like_dom2"/>
</dbReference>
<dbReference type="GO" id="GO:0008967">
    <property type="term" value="F:phosphoglycolate phosphatase activity"/>
    <property type="evidence" value="ECO:0007669"/>
    <property type="project" value="TreeGrafter"/>
</dbReference>